<comment type="caution">
    <text evidence="1">The sequence shown here is derived from an EMBL/GenBank/DDBJ whole genome shotgun (WGS) entry which is preliminary data.</text>
</comment>
<dbReference type="EMBL" id="JBFARM010000007">
    <property type="protein sequence ID" value="MEV4288629.1"/>
    <property type="molecule type" value="Genomic_DNA"/>
</dbReference>
<evidence type="ECO:0000313" key="1">
    <source>
        <dbReference type="EMBL" id="MEV4288629.1"/>
    </source>
</evidence>
<reference evidence="1 2" key="1">
    <citation type="submission" date="2024-06" db="EMBL/GenBank/DDBJ databases">
        <title>The Natural Products Discovery Center: Release of the First 8490 Sequenced Strains for Exploring Actinobacteria Biosynthetic Diversity.</title>
        <authorList>
            <person name="Kalkreuter E."/>
            <person name="Kautsar S.A."/>
            <person name="Yang D."/>
            <person name="Bader C.D."/>
            <person name="Teijaro C.N."/>
            <person name="Fluegel L."/>
            <person name="Davis C.M."/>
            <person name="Simpson J.R."/>
            <person name="Lauterbach L."/>
            <person name="Steele A.D."/>
            <person name="Gui C."/>
            <person name="Meng S."/>
            <person name="Li G."/>
            <person name="Viehrig K."/>
            <person name="Ye F."/>
            <person name="Su P."/>
            <person name="Kiefer A.F."/>
            <person name="Nichols A."/>
            <person name="Cepeda A.J."/>
            <person name="Yan W."/>
            <person name="Fan B."/>
            <person name="Jiang Y."/>
            <person name="Adhikari A."/>
            <person name="Zheng C.-J."/>
            <person name="Schuster L."/>
            <person name="Cowan T.M."/>
            <person name="Smanski M.J."/>
            <person name="Chevrette M.G."/>
            <person name="De Carvalho L.P.S."/>
            <person name="Shen B."/>
        </authorList>
    </citation>
    <scope>NUCLEOTIDE SEQUENCE [LARGE SCALE GENOMIC DNA]</scope>
    <source>
        <strain evidence="1 2">NPDC049574</strain>
    </source>
</reference>
<keyword evidence="2" id="KW-1185">Reference proteome</keyword>
<proteinExistence type="predicted"/>
<dbReference type="SUPFAM" id="SSF82607">
    <property type="entry name" value="YbaB-like"/>
    <property type="match status" value="1"/>
</dbReference>
<name>A0ABV3H8D7_9ACTN</name>
<evidence type="ECO:0000313" key="2">
    <source>
        <dbReference type="Proteomes" id="UP001552427"/>
    </source>
</evidence>
<accession>A0ABV3H8D7</accession>
<dbReference type="Pfam" id="PF02575">
    <property type="entry name" value="YbaB_DNA_bd"/>
    <property type="match status" value="1"/>
</dbReference>
<sequence length="134" mass="15083">MESSERPDAAAMRAYADELREMFRQISDAGQELHEKARTLRTTAKSRDGLVTVTVGARGELVGLDLDPRIYRHPDARRLAGTILDTVQRATDQARERVVEILEPVVPRDELLAHLDGDLDTAMARFAERMEGKR</sequence>
<dbReference type="InterPro" id="IPR004401">
    <property type="entry name" value="YbaB/EbfC"/>
</dbReference>
<organism evidence="1 2">
    <name type="scientific">Nonomuraea bangladeshensis</name>
    <dbReference type="NCBI Taxonomy" id="404385"/>
    <lineage>
        <taxon>Bacteria</taxon>
        <taxon>Bacillati</taxon>
        <taxon>Actinomycetota</taxon>
        <taxon>Actinomycetes</taxon>
        <taxon>Streptosporangiales</taxon>
        <taxon>Streptosporangiaceae</taxon>
        <taxon>Nonomuraea</taxon>
    </lineage>
</organism>
<dbReference type="Proteomes" id="UP001552427">
    <property type="component" value="Unassembled WGS sequence"/>
</dbReference>
<dbReference type="RefSeq" id="WP_344206596.1">
    <property type="nucleotide sequence ID" value="NZ_BAAAMV010000003.1"/>
</dbReference>
<dbReference type="Gene3D" id="3.30.1310.10">
    <property type="entry name" value="Nucleoid-associated protein YbaB-like domain"/>
    <property type="match status" value="1"/>
</dbReference>
<dbReference type="InterPro" id="IPR036894">
    <property type="entry name" value="YbaB-like_sf"/>
</dbReference>
<protein>
    <submittedName>
        <fullName evidence="1">YbaB/EbfC family nucleoid-associated protein</fullName>
    </submittedName>
</protein>
<gene>
    <name evidence="1" type="ORF">AB0K40_24230</name>
</gene>